<reference evidence="1" key="3">
    <citation type="submission" date="2018-07" db="EMBL/GenBank/DDBJ databases">
        <title>WGS assembly of Glycine max.</title>
        <authorList>
            <person name="Schmutz J."/>
            <person name="Cannon S."/>
            <person name="Schlueter J."/>
            <person name="Ma J."/>
            <person name="Mitros T."/>
            <person name="Nelson W."/>
            <person name="Hyten D."/>
            <person name="Song Q."/>
            <person name="Thelen J."/>
            <person name="Cheng J."/>
            <person name="Xu D."/>
            <person name="Hellsten U."/>
            <person name="May G."/>
            <person name="Yu Y."/>
            <person name="Sakurai T."/>
            <person name="Umezawa T."/>
            <person name="Bhattacharyya M."/>
            <person name="Sandhu D."/>
            <person name="Valliyodan B."/>
            <person name="Lindquist E."/>
            <person name="Peto M."/>
            <person name="Grant D."/>
            <person name="Shu S."/>
            <person name="Goodstein D."/>
            <person name="Barry K."/>
            <person name="Futrell-Griggs M."/>
            <person name="Abernathy B."/>
            <person name="Du J."/>
            <person name="Tian Z."/>
            <person name="Zhu L."/>
            <person name="Gill N."/>
            <person name="Joshi T."/>
            <person name="Libault M."/>
            <person name="Sethuraman A."/>
            <person name="Zhang X."/>
            <person name="Shinozaki K."/>
            <person name="Nguyen H."/>
            <person name="Wing R."/>
            <person name="Cregan P."/>
            <person name="Specht J."/>
            <person name="Grimwood J."/>
            <person name="Rokhsar D."/>
            <person name="Stacey G."/>
            <person name="Shoemaker R."/>
            <person name="Jackson S."/>
        </authorList>
    </citation>
    <scope>NUCLEOTIDE SEQUENCE</scope>
    <source>
        <tissue evidence="1">Callus</tissue>
    </source>
</reference>
<organism evidence="1">
    <name type="scientific">Glycine max</name>
    <name type="common">Soybean</name>
    <name type="synonym">Glycine hispida</name>
    <dbReference type="NCBI Taxonomy" id="3847"/>
    <lineage>
        <taxon>Eukaryota</taxon>
        <taxon>Viridiplantae</taxon>
        <taxon>Streptophyta</taxon>
        <taxon>Embryophyta</taxon>
        <taxon>Tracheophyta</taxon>
        <taxon>Spermatophyta</taxon>
        <taxon>Magnoliopsida</taxon>
        <taxon>eudicotyledons</taxon>
        <taxon>Gunneridae</taxon>
        <taxon>Pentapetalae</taxon>
        <taxon>rosids</taxon>
        <taxon>fabids</taxon>
        <taxon>Fabales</taxon>
        <taxon>Fabaceae</taxon>
        <taxon>Papilionoideae</taxon>
        <taxon>50 kb inversion clade</taxon>
        <taxon>NPAAA clade</taxon>
        <taxon>indigoferoid/millettioid clade</taxon>
        <taxon>Phaseoleae</taxon>
        <taxon>Glycine</taxon>
        <taxon>Glycine subgen. Soja</taxon>
    </lineage>
</organism>
<sequence>MWDQTTTLEAAIMAAPKKPQLRQLSNTLRAQCYKYGACGKCRWPNNGSWIGFDTKLKGKELYINFVLHSLILTFIG</sequence>
<reference evidence="1 2" key="1">
    <citation type="journal article" date="2010" name="Nature">
        <title>Genome sequence of the palaeopolyploid soybean.</title>
        <authorList>
            <person name="Schmutz J."/>
            <person name="Cannon S.B."/>
            <person name="Schlueter J."/>
            <person name="Ma J."/>
            <person name="Mitros T."/>
            <person name="Nelson W."/>
            <person name="Hyten D.L."/>
            <person name="Song Q."/>
            <person name="Thelen J.J."/>
            <person name="Cheng J."/>
            <person name="Xu D."/>
            <person name="Hellsten U."/>
            <person name="May G.D."/>
            <person name="Yu Y."/>
            <person name="Sakurai T."/>
            <person name="Umezawa T."/>
            <person name="Bhattacharyya M.K."/>
            <person name="Sandhu D."/>
            <person name="Valliyodan B."/>
            <person name="Lindquist E."/>
            <person name="Peto M."/>
            <person name="Grant D."/>
            <person name="Shu S."/>
            <person name="Goodstein D."/>
            <person name="Barry K."/>
            <person name="Futrell-Griggs M."/>
            <person name="Abernathy B."/>
            <person name="Du J."/>
            <person name="Tian Z."/>
            <person name="Zhu L."/>
            <person name="Gill N."/>
            <person name="Joshi T."/>
            <person name="Libault M."/>
            <person name="Sethuraman A."/>
            <person name="Zhang X.-C."/>
            <person name="Shinozaki K."/>
            <person name="Nguyen H.T."/>
            <person name="Wing R.A."/>
            <person name="Cregan P."/>
            <person name="Specht J."/>
            <person name="Grimwood J."/>
            <person name="Rokhsar D."/>
            <person name="Stacey G."/>
            <person name="Shoemaker R.C."/>
            <person name="Jackson S.A."/>
        </authorList>
    </citation>
    <scope>NUCLEOTIDE SEQUENCE [LARGE SCALE GENOMIC DNA]</scope>
    <source>
        <strain evidence="2">cv. Williams 82</strain>
        <tissue evidence="1">Callus</tissue>
    </source>
</reference>
<gene>
    <name evidence="1" type="ORF">GLYMA_10G208000</name>
</gene>
<accession>A0A0R0HWJ5</accession>
<evidence type="ECO:0000313" key="2">
    <source>
        <dbReference type="EnsemblPlants" id="KRH34814"/>
    </source>
</evidence>
<dbReference type="Gramene" id="KRH34814">
    <property type="protein sequence ID" value="KRH34814"/>
    <property type="gene ID" value="GLYMA_10G208000"/>
</dbReference>
<dbReference type="SMR" id="A0A0R0HWJ5"/>
<keyword evidence="3" id="KW-1185">Reference proteome</keyword>
<evidence type="ECO:0000313" key="1">
    <source>
        <dbReference type="EMBL" id="KRH34814.1"/>
    </source>
</evidence>
<dbReference type="Proteomes" id="UP000008827">
    <property type="component" value="Chromosome 10"/>
</dbReference>
<protein>
    <submittedName>
        <fullName evidence="1 2">Uncharacterized protein</fullName>
    </submittedName>
</protein>
<dbReference type="AlphaFoldDB" id="A0A0R0HWJ5"/>
<dbReference type="EnsemblPlants" id="KRH34814">
    <property type="protein sequence ID" value="KRH34814"/>
    <property type="gene ID" value="GLYMA_10G208000"/>
</dbReference>
<evidence type="ECO:0000313" key="3">
    <source>
        <dbReference type="Proteomes" id="UP000008827"/>
    </source>
</evidence>
<proteinExistence type="predicted"/>
<name>A0A0R0HWJ5_SOYBN</name>
<reference evidence="2" key="2">
    <citation type="submission" date="2018-02" db="UniProtKB">
        <authorList>
            <consortium name="EnsemblPlants"/>
        </authorList>
    </citation>
    <scope>IDENTIFICATION</scope>
    <source>
        <strain evidence="2">Williams 82</strain>
    </source>
</reference>
<dbReference type="EMBL" id="CM000843">
    <property type="protein sequence ID" value="KRH34814.1"/>
    <property type="molecule type" value="Genomic_DNA"/>
</dbReference>
<dbReference type="InParanoid" id="A0A0R0HWJ5"/>